<dbReference type="AlphaFoldDB" id="A0A7E4ZQ79"/>
<evidence type="ECO:0000313" key="3">
    <source>
        <dbReference type="WBParaSite" id="Pan_g10876.t1"/>
    </source>
</evidence>
<dbReference type="Proteomes" id="UP000492821">
    <property type="component" value="Unassembled WGS sequence"/>
</dbReference>
<protein>
    <submittedName>
        <fullName evidence="3">Uncharacterized protein</fullName>
    </submittedName>
</protein>
<reference evidence="2" key="1">
    <citation type="journal article" date="2013" name="Genetics">
        <title>The draft genome and transcriptome of Panagrellus redivivus are shaped by the harsh demands of a free-living lifestyle.</title>
        <authorList>
            <person name="Srinivasan J."/>
            <person name="Dillman A.R."/>
            <person name="Macchietto M.G."/>
            <person name="Heikkinen L."/>
            <person name="Lakso M."/>
            <person name="Fracchia K.M."/>
            <person name="Antoshechkin I."/>
            <person name="Mortazavi A."/>
            <person name="Wong G."/>
            <person name="Sternberg P.W."/>
        </authorList>
    </citation>
    <scope>NUCLEOTIDE SEQUENCE [LARGE SCALE GENOMIC DNA]</scope>
    <source>
        <strain evidence="2">MT8872</strain>
    </source>
</reference>
<reference evidence="3" key="2">
    <citation type="submission" date="2020-10" db="UniProtKB">
        <authorList>
            <consortium name="WormBaseParasite"/>
        </authorList>
    </citation>
    <scope>IDENTIFICATION</scope>
</reference>
<feature type="region of interest" description="Disordered" evidence="1">
    <location>
        <begin position="1"/>
        <end position="27"/>
    </location>
</feature>
<evidence type="ECO:0000256" key="1">
    <source>
        <dbReference type="SAM" id="MobiDB-lite"/>
    </source>
</evidence>
<sequence>MEEEEEIDLQNGPLAPAVDAIEPPPPNRIPLTSGRCCATGVTMGQNPSPTPCIKVSVQVVVTQRMPPIDSPEARHHPPIR</sequence>
<proteinExistence type="predicted"/>
<evidence type="ECO:0000313" key="2">
    <source>
        <dbReference type="Proteomes" id="UP000492821"/>
    </source>
</evidence>
<name>A0A7E4ZQ79_PANRE</name>
<keyword evidence="2" id="KW-1185">Reference proteome</keyword>
<accession>A0A7E4ZQ79</accession>
<dbReference type="WBParaSite" id="Pan_g10876.t1">
    <property type="protein sequence ID" value="Pan_g10876.t1"/>
    <property type="gene ID" value="Pan_g10876"/>
</dbReference>
<organism evidence="2 3">
    <name type="scientific">Panagrellus redivivus</name>
    <name type="common">Microworm</name>
    <dbReference type="NCBI Taxonomy" id="6233"/>
    <lineage>
        <taxon>Eukaryota</taxon>
        <taxon>Metazoa</taxon>
        <taxon>Ecdysozoa</taxon>
        <taxon>Nematoda</taxon>
        <taxon>Chromadorea</taxon>
        <taxon>Rhabditida</taxon>
        <taxon>Tylenchina</taxon>
        <taxon>Panagrolaimomorpha</taxon>
        <taxon>Panagrolaimoidea</taxon>
        <taxon>Panagrolaimidae</taxon>
        <taxon>Panagrellus</taxon>
    </lineage>
</organism>